<feature type="transmembrane region" description="Helical" evidence="7">
    <location>
        <begin position="109"/>
        <end position="128"/>
    </location>
</feature>
<accession>A0A511R643</accession>
<keyword evidence="3 7" id="KW-0808">Transferase</keyword>
<dbReference type="HAMAP" id="MF_01147">
    <property type="entry name" value="Lgt"/>
    <property type="match status" value="1"/>
</dbReference>
<keyword evidence="6 7" id="KW-0472">Membrane</keyword>
<feature type="transmembrane region" description="Helical" evidence="7">
    <location>
        <begin position="213"/>
        <end position="232"/>
    </location>
</feature>
<dbReference type="NCBIfam" id="TIGR00544">
    <property type="entry name" value="lgt"/>
    <property type="match status" value="1"/>
</dbReference>
<feature type="transmembrane region" description="Helical" evidence="7">
    <location>
        <begin position="79"/>
        <end position="102"/>
    </location>
</feature>
<evidence type="ECO:0000256" key="7">
    <source>
        <dbReference type="HAMAP-Rule" id="MF_01147"/>
    </source>
</evidence>
<evidence type="ECO:0000256" key="1">
    <source>
        <dbReference type="ARBA" id="ARBA00007150"/>
    </source>
</evidence>
<dbReference type="PANTHER" id="PTHR30589:SF0">
    <property type="entry name" value="PHOSPHATIDYLGLYCEROL--PROLIPOPROTEIN DIACYLGLYCERYL TRANSFERASE"/>
    <property type="match status" value="1"/>
</dbReference>
<feature type="transmembrane region" description="Helical" evidence="7">
    <location>
        <begin position="48"/>
        <end position="67"/>
    </location>
</feature>
<evidence type="ECO:0000313" key="10">
    <source>
        <dbReference type="Proteomes" id="UP000321197"/>
    </source>
</evidence>
<comment type="pathway">
    <text evidence="7">Protein modification; lipoprotein biosynthesis (diacylglyceryl transfer).</text>
</comment>
<dbReference type="Proteomes" id="UP000321197">
    <property type="component" value="Unassembled WGS sequence"/>
</dbReference>
<comment type="similarity">
    <text evidence="1 7">Belongs to the Lgt family.</text>
</comment>
<feature type="transmembrane region" description="Helical" evidence="7">
    <location>
        <begin position="12"/>
        <end position="28"/>
    </location>
</feature>
<keyword evidence="4 7" id="KW-0812">Transmembrane</keyword>
<organism evidence="9 10">
    <name type="scientific">Meiothermus hypogaeus NBRC 106114</name>
    <dbReference type="NCBI Taxonomy" id="1227553"/>
    <lineage>
        <taxon>Bacteria</taxon>
        <taxon>Thermotogati</taxon>
        <taxon>Deinococcota</taxon>
        <taxon>Deinococci</taxon>
        <taxon>Thermales</taxon>
        <taxon>Thermaceae</taxon>
        <taxon>Meiothermus</taxon>
    </lineage>
</organism>
<dbReference type="GO" id="GO:0008961">
    <property type="term" value="F:phosphatidylglycerol-prolipoprotein diacylglyceryl transferase activity"/>
    <property type="evidence" value="ECO:0007669"/>
    <property type="project" value="UniProtKB-UniRule"/>
</dbReference>
<evidence type="ECO:0000256" key="4">
    <source>
        <dbReference type="ARBA" id="ARBA00022692"/>
    </source>
</evidence>
<protein>
    <recommendedName>
        <fullName evidence="7">Phosphatidylglycerol--prolipoprotein diacylglyceryl transferase</fullName>
        <ecNumber evidence="7">2.5.1.145</ecNumber>
    </recommendedName>
</protein>
<evidence type="ECO:0000256" key="3">
    <source>
        <dbReference type="ARBA" id="ARBA00022679"/>
    </source>
</evidence>
<proteinExistence type="inferred from homology"/>
<dbReference type="AlphaFoldDB" id="A0A511R643"/>
<evidence type="ECO:0000256" key="5">
    <source>
        <dbReference type="ARBA" id="ARBA00022989"/>
    </source>
</evidence>
<feature type="transmembrane region" description="Helical" evidence="7">
    <location>
        <begin position="191"/>
        <end position="208"/>
    </location>
</feature>
<feature type="binding site" evidence="7">
    <location>
        <position position="130"/>
    </location>
    <ligand>
        <name>a 1,2-diacyl-sn-glycero-3-phospho-(1'-sn-glycerol)</name>
        <dbReference type="ChEBI" id="CHEBI:64716"/>
    </ligand>
</feature>
<feature type="region of interest" description="Disordered" evidence="8">
    <location>
        <begin position="285"/>
        <end position="305"/>
    </location>
</feature>
<evidence type="ECO:0000313" key="9">
    <source>
        <dbReference type="EMBL" id="GEM85064.1"/>
    </source>
</evidence>
<comment type="function">
    <text evidence="7">Catalyzes the transfer of the diacylglyceryl group from phosphatidylglycerol to the sulfhydryl group of the N-terminal cysteine of a prolipoprotein, the first step in the formation of mature lipoproteins.</text>
</comment>
<evidence type="ECO:0000256" key="2">
    <source>
        <dbReference type="ARBA" id="ARBA00022475"/>
    </source>
</evidence>
<keyword evidence="5 7" id="KW-1133">Transmembrane helix</keyword>
<dbReference type="OrthoDB" id="871140at2"/>
<dbReference type="GO" id="GO:0042158">
    <property type="term" value="P:lipoprotein biosynthetic process"/>
    <property type="evidence" value="ECO:0007669"/>
    <property type="project" value="UniProtKB-UniRule"/>
</dbReference>
<feature type="transmembrane region" description="Helical" evidence="7">
    <location>
        <begin position="252"/>
        <end position="274"/>
    </location>
</feature>
<keyword evidence="2 7" id="KW-1003">Cell membrane</keyword>
<name>A0A511R643_9DEIN</name>
<evidence type="ECO:0000256" key="6">
    <source>
        <dbReference type="ARBA" id="ARBA00023136"/>
    </source>
</evidence>
<dbReference type="Pfam" id="PF01790">
    <property type="entry name" value="LGT"/>
    <property type="match status" value="1"/>
</dbReference>
<reference evidence="9 10" key="1">
    <citation type="submission" date="2019-07" db="EMBL/GenBank/DDBJ databases">
        <title>Whole genome shotgun sequence of Meiothermus hypogaeus NBRC 106114.</title>
        <authorList>
            <person name="Hosoyama A."/>
            <person name="Uohara A."/>
            <person name="Ohji S."/>
            <person name="Ichikawa N."/>
        </authorList>
    </citation>
    <scope>NUCLEOTIDE SEQUENCE [LARGE SCALE GENOMIC DNA]</scope>
    <source>
        <strain evidence="9 10">NBRC 106114</strain>
    </source>
</reference>
<comment type="catalytic activity">
    <reaction evidence="7">
        <text>L-cysteinyl-[prolipoprotein] + a 1,2-diacyl-sn-glycero-3-phospho-(1'-sn-glycerol) = an S-1,2-diacyl-sn-glyceryl-L-cysteinyl-[prolipoprotein] + sn-glycerol 1-phosphate + H(+)</text>
        <dbReference type="Rhea" id="RHEA:56712"/>
        <dbReference type="Rhea" id="RHEA-COMP:14679"/>
        <dbReference type="Rhea" id="RHEA-COMP:14680"/>
        <dbReference type="ChEBI" id="CHEBI:15378"/>
        <dbReference type="ChEBI" id="CHEBI:29950"/>
        <dbReference type="ChEBI" id="CHEBI:57685"/>
        <dbReference type="ChEBI" id="CHEBI:64716"/>
        <dbReference type="ChEBI" id="CHEBI:140658"/>
        <dbReference type="EC" id="2.5.1.145"/>
    </reaction>
</comment>
<gene>
    <name evidence="7 9" type="primary">lgt</name>
    <name evidence="9" type="ORF">MHY01S_32300</name>
</gene>
<comment type="caution">
    <text evidence="9">The sequence shown here is derived from an EMBL/GenBank/DDBJ whole genome shotgun (WGS) entry which is preliminary data.</text>
</comment>
<dbReference type="EMBL" id="BJXL01000167">
    <property type="protein sequence ID" value="GEM85064.1"/>
    <property type="molecule type" value="Genomic_DNA"/>
</dbReference>
<dbReference type="PANTHER" id="PTHR30589">
    <property type="entry name" value="PROLIPOPROTEIN DIACYLGLYCERYL TRANSFERASE"/>
    <property type="match status" value="1"/>
</dbReference>
<dbReference type="InterPro" id="IPR001640">
    <property type="entry name" value="Lgt"/>
</dbReference>
<sequence length="305" mass="33785">MDPILIEIGSLQIRWYGLFLVLAIFASFEIAKRILKGWGFDPDRFEQIAFWAVIWGVIGARVGYVITSPGDFSSNPVSALYIWQGGLSFHGAIIGGLIPFIYHHYRSKIPVWAYLDAVVPGIAIGIAAGRLGNIMNGSDTVGRLTNWPIGFTWPTSASGFPGVCPGINDISEVVRCAPEAIVRGPVHFTQLYGVLIGVVLLLLSIYWLRQNRAYGYVFWQFVFWYSVLRSVFEETFRLNPLWIKAYVNEQAGIGLFTATQIISIPLVIVAIVFLMRWKGQRNPPTVAAVAPAGPTPKPGTAKKKR</sequence>
<dbReference type="EC" id="2.5.1.145" evidence="7"/>
<evidence type="ECO:0000256" key="8">
    <source>
        <dbReference type="SAM" id="MobiDB-lite"/>
    </source>
</evidence>
<comment type="subcellular location">
    <subcellularLocation>
        <location evidence="7">Cell membrane</location>
        <topology evidence="7">Multi-pass membrane protein</topology>
    </subcellularLocation>
</comment>
<dbReference type="RefSeq" id="WP_119342391.1">
    <property type="nucleotide sequence ID" value="NZ_BJXL01000167.1"/>
</dbReference>
<dbReference type="GO" id="GO:0005886">
    <property type="term" value="C:plasma membrane"/>
    <property type="evidence" value="ECO:0007669"/>
    <property type="project" value="UniProtKB-SubCell"/>
</dbReference>
<keyword evidence="9" id="KW-0449">Lipoprotein</keyword>
<dbReference type="NCBIfam" id="NF000784">
    <property type="entry name" value="PRK00052.4-5"/>
    <property type="match status" value="1"/>
</dbReference>
<dbReference type="UniPathway" id="UPA00664"/>